<accession>A0A679I5W1</accession>
<proteinExistence type="predicted"/>
<dbReference type="PANTHER" id="PTHR24171:SF8">
    <property type="entry name" value="BRCA1-ASSOCIATED RING DOMAIN PROTEIN 1"/>
    <property type="match status" value="1"/>
</dbReference>
<dbReference type="Pfam" id="PF00023">
    <property type="entry name" value="Ank"/>
    <property type="match status" value="1"/>
</dbReference>
<dbReference type="PANTHER" id="PTHR24171">
    <property type="entry name" value="ANKYRIN REPEAT DOMAIN-CONTAINING PROTEIN 39-RELATED"/>
    <property type="match status" value="1"/>
</dbReference>
<dbReference type="SUPFAM" id="SSF48403">
    <property type="entry name" value="Ankyrin repeat"/>
    <property type="match status" value="1"/>
</dbReference>
<dbReference type="PROSITE" id="PS50297">
    <property type="entry name" value="ANK_REP_REGION"/>
    <property type="match status" value="2"/>
</dbReference>
<dbReference type="OrthoDB" id="198309at2"/>
<dbReference type="GO" id="GO:0004842">
    <property type="term" value="F:ubiquitin-protein transferase activity"/>
    <property type="evidence" value="ECO:0007669"/>
    <property type="project" value="TreeGrafter"/>
</dbReference>
<dbReference type="InterPro" id="IPR036770">
    <property type="entry name" value="Ankyrin_rpt-contain_sf"/>
</dbReference>
<keyword evidence="2" id="KW-1185">Reference proteome</keyword>
<dbReference type="Gene3D" id="1.25.40.20">
    <property type="entry name" value="Ankyrin repeat-containing domain"/>
    <property type="match status" value="1"/>
</dbReference>
<name>A0A679I5W1_9RHOO</name>
<dbReference type="Proteomes" id="UP000463961">
    <property type="component" value="Chromosome"/>
</dbReference>
<dbReference type="InterPro" id="IPR002110">
    <property type="entry name" value="Ankyrin_rpt"/>
</dbReference>
<dbReference type="SMART" id="SM00248">
    <property type="entry name" value="ANK"/>
    <property type="match status" value="5"/>
</dbReference>
<reference evidence="2" key="1">
    <citation type="submission" date="2020-01" db="EMBL/GenBank/DDBJ databases">
        <title>Phosphoaccumulans saitamaens gen. nov., sp. nov., a polyphosphate accumulating bacterium isolated from surface river water.</title>
        <authorList>
            <person name="Watanabe K."/>
            <person name="Suda W."/>
        </authorList>
    </citation>
    <scope>NUCLEOTIDE SEQUENCE [LARGE SCALE GENOMIC DNA]</scope>
    <source>
        <strain evidence="2">ICHIAU1</strain>
    </source>
</reference>
<dbReference type="GO" id="GO:0085020">
    <property type="term" value="P:protein K6-linked ubiquitination"/>
    <property type="evidence" value="ECO:0007669"/>
    <property type="project" value="TreeGrafter"/>
</dbReference>
<evidence type="ECO:0000313" key="1">
    <source>
        <dbReference type="EMBL" id="BBU69418.1"/>
    </source>
</evidence>
<dbReference type="EMBL" id="AP022345">
    <property type="protein sequence ID" value="BBU69418.1"/>
    <property type="molecule type" value="Genomic_DNA"/>
</dbReference>
<evidence type="ECO:0000313" key="2">
    <source>
        <dbReference type="Proteomes" id="UP000463961"/>
    </source>
</evidence>
<dbReference type="Pfam" id="PF12796">
    <property type="entry name" value="Ank_2"/>
    <property type="match status" value="1"/>
</dbReference>
<dbReference type="RefSeq" id="WP_162049873.1">
    <property type="nucleotide sequence ID" value="NZ_AP019011.1"/>
</dbReference>
<dbReference type="PROSITE" id="PS50088">
    <property type="entry name" value="ANK_REPEAT"/>
    <property type="match status" value="2"/>
</dbReference>
<sequence>MKKGLISLVLALASTLVLAAPTADDMVMAAKKDDAATIQEGLKAGFDPNYKDKQGNSLLIHAAANVSAAAADALLKGGADPKMKNRSGDDALNYAALKGSLPIVQSLVARGVPVTRPQGWQPLSYAVIGKQLEVFNFLMDKGADPNGNNPTQVSALMFAAQEGQDEMVDRLLAAGADPTWTRDNESAVDWALKSQNTDIAAKIMKAQAKIGFGRSEVLKAPAASEPEADTQK</sequence>
<gene>
    <name evidence="1" type="ORF">ICHIAU1_17010</name>
</gene>
<protein>
    <submittedName>
        <fullName evidence="1">Uncharacterized protein</fullName>
    </submittedName>
</protein>
<dbReference type="AlphaFoldDB" id="A0A679I5W1"/>
<organism evidence="1 2">
    <name type="scientific">Fluviibacter phosphoraccumulans</name>
    <dbReference type="NCBI Taxonomy" id="1751046"/>
    <lineage>
        <taxon>Bacteria</taxon>
        <taxon>Pseudomonadati</taxon>
        <taxon>Pseudomonadota</taxon>
        <taxon>Betaproteobacteria</taxon>
        <taxon>Rhodocyclales</taxon>
        <taxon>Fluviibacteraceae</taxon>
        <taxon>Fluviibacter</taxon>
    </lineage>
</organism>